<reference evidence="2" key="1">
    <citation type="submission" date="2018-05" db="EMBL/GenBank/DDBJ databases">
        <authorList>
            <person name="Lanie J.A."/>
            <person name="Ng W.-L."/>
            <person name="Kazmierczak K.M."/>
            <person name="Andrzejewski T.M."/>
            <person name="Davidsen T.M."/>
            <person name="Wayne K.J."/>
            <person name="Tettelin H."/>
            <person name="Glass J.I."/>
            <person name="Rusch D."/>
            <person name="Podicherti R."/>
            <person name="Tsui H.-C.T."/>
            <person name="Winkler M.E."/>
        </authorList>
    </citation>
    <scope>NUCLEOTIDE SEQUENCE</scope>
</reference>
<protein>
    <submittedName>
        <fullName evidence="2">Uncharacterized protein</fullName>
    </submittedName>
</protein>
<dbReference type="PROSITE" id="PS50068">
    <property type="entry name" value="LDLRA_2"/>
    <property type="match status" value="2"/>
</dbReference>
<feature type="non-terminal residue" evidence="2">
    <location>
        <position position="1"/>
    </location>
</feature>
<dbReference type="SUPFAM" id="SSF57424">
    <property type="entry name" value="LDL receptor-like module"/>
    <property type="match status" value="1"/>
</dbReference>
<sequence length="300" mass="30816">DSYGGCNGDCLDPNGNDDACGPPPTCADQGYFSCTEVDDGSECTYDFWVCDGYADCSTGLDEADCVPESCEDQGLADCGDGQCIPTSYWCDGSNEWGNAGWGPDCANGADENFDDCCAAGSYADDLCNPPANCEDESACNYGAEGDCEYAATGTDCDGNVLDGYHVDCVGVVTSDSYLGWIGDGYCDDGSWGVNYQCCDYKMDNGDCGDAVGCDGVASDCGGAVNDDCGECGGDNSTCADCAGVANGDSFLDCADSCTAASYLSWIGDGYCDDGSWGVDFVSCGDFNCDDGDCGTELIDG</sequence>
<dbReference type="Gene3D" id="4.10.400.10">
    <property type="entry name" value="Low-density Lipoprotein Receptor"/>
    <property type="match status" value="2"/>
</dbReference>
<dbReference type="PRINTS" id="PR00261">
    <property type="entry name" value="LDLRECEPTOR"/>
</dbReference>
<feature type="non-terminal residue" evidence="2">
    <location>
        <position position="300"/>
    </location>
</feature>
<gene>
    <name evidence="2" type="ORF">METZ01_LOCUS375930</name>
</gene>
<dbReference type="InterPro" id="IPR036055">
    <property type="entry name" value="LDL_receptor-like_sf"/>
</dbReference>
<name>A0A382TLW7_9ZZZZ</name>
<organism evidence="2">
    <name type="scientific">marine metagenome</name>
    <dbReference type="NCBI Taxonomy" id="408172"/>
    <lineage>
        <taxon>unclassified sequences</taxon>
        <taxon>metagenomes</taxon>
        <taxon>ecological metagenomes</taxon>
    </lineage>
</organism>
<dbReference type="EMBL" id="UINC01137625">
    <property type="protein sequence ID" value="SVD23076.1"/>
    <property type="molecule type" value="Genomic_DNA"/>
</dbReference>
<keyword evidence="1" id="KW-1015">Disulfide bond</keyword>
<evidence type="ECO:0000313" key="2">
    <source>
        <dbReference type="EMBL" id="SVD23076.1"/>
    </source>
</evidence>
<dbReference type="SMART" id="SM00192">
    <property type="entry name" value="LDLa"/>
    <property type="match status" value="2"/>
</dbReference>
<dbReference type="InterPro" id="IPR002172">
    <property type="entry name" value="LDrepeatLR_classA_rpt"/>
</dbReference>
<accession>A0A382TLW7</accession>
<proteinExistence type="predicted"/>
<dbReference type="AlphaFoldDB" id="A0A382TLW7"/>
<evidence type="ECO:0000256" key="1">
    <source>
        <dbReference type="ARBA" id="ARBA00023157"/>
    </source>
</evidence>